<dbReference type="STRING" id="1210089.GCA_001613165_00263"/>
<dbReference type="PANTHER" id="PTHR43284:SF1">
    <property type="entry name" value="ASPARAGINE SYNTHETASE"/>
    <property type="match status" value="1"/>
</dbReference>
<gene>
    <name evidence="6" type="ORF">DFR68_103568</name>
</gene>
<comment type="pathway">
    <text evidence="1">Amino-acid biosynthesis; L-asparagine biosynthesis; L-asparagine from L-aspartate (L-Gln route): step 1/1.</text>
</comment>
<comment type="caution">
    <text evidence="6">The sequence shown here is derived from an EMBL/GenBank/DDBJ whole genome shotgun (WGS) entry which is preliminary data.</text>
</comment>
<dbReference type="GO" id="GO:0006529">
    <property type="term" value="P:asparagine biosynthetic process"/>
    <property type="evidence" value="ECO:0007669"/>
    <property type="project" value="UniProtKB-KW"/>
</dbReference>
<evidence type="ECO:0000313" key="6">
    <source>
        <dbReference type="EMBL" id="RDI53180.1"/>
    </source>
</evidence>
<feature type="domain" description="Asparagine synthetase" evidence="5">
    <location>
        <begin position="207"/>
        <end position="590"/>
    </location>
</feature>
<dbReference type="InterPro" id="IPR001962">
    <property type="entry name" value="Asn_synthase"/>
</dbReference>
<evidence type="ECO:0000256" key="1">
    <source>
        <dbReference type="ARBA" id="ARBA00005187"/>
    </source>
</evidence>
<dbReference type="InterPro" id="IPR051786">
    <property type="entry name" value="ASN_synthetase/amidase"/>
</dbReference>
<dbReference type="SUPFAM" id="SSF52402">
    <property type="entry name" value="Adenine nucleotide alpha hydrolases-like"/>
    <property type="match status" value="1"/>
</dbReference>
<dbReference type="GO" id="GO:0004066">
    <property type="term" value="F:asparagine synthase (glutamine-hydrolyzing) activity"/>
    <property type="evidence" value="ECO:0007669"/>
    <property type="project" value="UniProtKB-EC"/>
</dbReference>
<dbReference type="PANTHER" id="PTHR43284">
    <property type="entry name" value="ASPARAGINE SYNTHETASE (GLUTAMINE-HYDROLYZING)"/>
    <property type="match status" value="1"/>
</dbReference>
<proteinExistence type="predicted"/>
<dbReference type="Proteomes" id="UP000255355">
    <property type="component" value="Unassembled WGS sequence"/>
</dbReference>
<dbReference type="InterPro" id="IPR014729">
    <property type="entry name" value="Rossmann-like_a/b/a_fold"/>
</dbReference>
<evidence type="ECO:0000256" key="4">
    <source>
        <dbReference type="ARBA" id="ARBA00048741"/>
    </source>
</evidence>
<protein>
    <recommendedName>
        <fullName evidence="2">asparagine synthase (glutamine-hydrolyzing)</fullName>
        <ecNumber evidence="2">6.3.5.4</ecNumber>
    </recommendedName>
</protein>
<dbReference type="AlphaFoldDB" id="A0A370HAC0"/>
<evidence type="ECO:0000256" key="2">
    <source>
        <dbReference type="ARBA" id="ARBA00012737"/>
    </source>
</evidence>
<sequence>MSSWFVALADSEGAGNVAARVRAEYSDVREVSHPSGRPWILGNWTDSEITVTRTGEGVFAAIGEHALQPNRLAGVGTGLFHRGSRRIESPTGSFHLIGARRGCVRVRGTASGVRRVFHSVVDGVTVASDRADVIATLAGKEVDQRQLALLLLYVVPWPLSFRSVWSGIEVVWPGYEVEFDRHGRVEHHRWWNPPPAELSLAQGAELLRSRLVDAVDLRVGDKDTVVCDLGGVDSTALCCLAARSSARVVAVTAASPDDLDDDVRWARETVDALGTVAHIIVDPDDMPMTYDGILDISDRFDEPCIVQVNKSKLEAVCHRNVESGAQVRLSGIGGDEILRVSWGWLHSTVRTHPLSTIGTARRWAAKHRYPLWRVGLQMADNQSYERHLKKVANAISSVPPRTPDPAITWGLGIISPPWLTGDASEMAREAVIDCSRNAAPVSRDRGLHQALEQLYGAARGARLCQQFARRIGVPIAAPYLDDAVIDAALSVRAVDRVDTRRYKPLLAEAMTGIVPESTLHRGTKANTSAAVARGLRQHRDDILAMMDNSRLAELGIIDPAVFRQMCEQPLLIERHRTSLDLTIAVEAWLQTEKRWATRPGLSRESVPS</sequence>
<comment type="catalytic activity">
    <reaction evidence="4">
        <text>L-aspartate + L-glutamine + ATP + H2O = L-asparagine + L-glutamate + AMP + diphosphate + H(+)</text>
        <dbReference type="Rhea" id="RHEA:12228"/>
        <dbReference type="ChEBI" id="CHEBI:15377"/>
        <dbReference type="ChEBI" id="CHEBI:15378"/>
        <dbReference type="ChEBI" id="CHEBI:29985"/>
        <dbReference type="ChEBI" id="CHEBI:29991"/>
        <dbReference type="ChEBI" id="CHEBI:30616"/>
        <dbReference type="ChEBI" id="CHEBI:33019"/>
        <dbReference type="ChEBI" id="CHEBI:58048"/>
        <dbReference type="ChEBI" id="CHEBI:58359"/>
        <dbReference type="ChEBI" id="CHEBI:456215"/>
        <dbReference type="EC" id="6.3.5.4"/>
    </reaction>
</comment>
<keyword evidence="7" id="KW-1185">Reference proteome</keyword>
<organism evidence="6 7">
    <name type="scientific">Nocardia mexicana</name>
    <dbReference type="NCBI Taxonomy" id="279262"/>
    <lineage>
        <taxon>Bacteria</taxon>
        <taxon>Bacillati</taxon>
        <taxon>Actinomycetota</taxon>
        <taxon>Actinomycetes</taxon>
        <taxon>Mycobacteriales</taxon>
        <taxon>Nocardiaceae</taxon>
        <taxon>Nocardia</taxon>
    </lineage>
</organism>
<evidence type="ECO:0000313" key="7">
    <source>
        <dbReference type="Proteomes" id="UP000255355"/>
    </source>
</evidence>
<accession>A0A370HAC0</accession>
<dbReference type="Gene3D" id="3.40.50.620">
    <property type="entry name" value="HUPs"/>
    <property type="match status" value="1"/>
</dbReference>
<dbReference type="EMBL" id="QQAZ01000003">
    <property type="protein sequence ID" value="RDI53180.1"/>
    <property type="molecule type" value="Genomic_DNA"/>
</dbReference>
<name>A0A370HAC0_9NOCA</name>
<dbReference type="EC" id="6.3.5.4" evidence="2"/>
<dbReference type="Pfam" id="PF00733">
    <property type="entry name" value="Asn_synthase"/>
    <property type="match status" value="1"/>
</dbReference>
<keyword evidence="3" id="KW-0028">Amino-acid biosynthesis</keyword>
<reference evidence="6 7" key="1">
    <citation type="submission" date="2018-07" db="EMBL/GenBank/DDBJ databases">
        <title>Genomic Encyclopedia of Type Strains, Phase IV (KMG-IV): sequencing the most valuable type-strain genomes for metagenomic binning, comparative biology and taxonomic classification.</title>
        <authorList>
            <person name="Goeker M."/>
        </authorList>
    </citation>
    <scope>NUCLEOTIDE SEQUENCE [LARGE SCALE GENOMIC DNA]</scope>
    <source>
        <strain evidence="6 7">DSM 44952</strain>
    </source>
</reference>
<evidence type="ECO:0000256" key="3">
    <source>
        <dbReference type="ARBA" id="ARBA00022888"/>
    </source>
</evidence>
<keyword evidence="3" id="KW-0061">Asparagine biosynthesis</keyword>
<evidence type="ECO:0000259" key="5">
    <source>
        <dbReference type="Pfam" id="PF00733"/>
    </source>
</evidence>